<dbReference type="AlphaFoldDB" id="A0A518G4I3"/>
<dbReference type="GO" id="GO:0043130">
    <property type="term" value="F:ubiquitin binding"/>
    <property type="evidence" value="ECO:0007669"/>
    <property type="project" value="InterPro"/>
</dbReference>
<dbReference type="OrthoDB" id="219961at2"/>
<evidence type="ECO:0000313" key="3">
    <source>
        <dbReference type="Proteomes" id="UP000318017"/>
    </source>
</evidence>
<dbReference type="KEGG" id="ahel:Q31a_17970"/>
<dbReference type="InterPro" id="IPR007131">
    <property type="entry name" value="SHD1"/>
</dbReference>
<evidence type="ECO:0000259" key="1">
    <source>
        <dbReference type="Pfam" id="PF03983"/>
    </source>
</evidence>
<reference evidence="2 3" key="1">
    <citation type="submission" date="2019-02" db="EMBL/GenBank/DDBJ databases">
        <title>Deep-cultivation of Planctomycetes and their phenomic and genomic characterization uncovers novel biology.</title>
        <authorList>
            <person name="Wiegand S."/>
            <person name="Jogler M."/>
            <person name="Boedeker C."/>
            <person name="Pinto D."/>
            <person name="Vollmers J."/>
            <person name="Rivas-Marin E."/>
            <person name="Kohn T."/>
            <person name="Peeters S.H."/>
            <person name="Heuer A."/>
            <person name="Rast P."/>
            <person name="Oberbeckmann S."/>
            <person name="Bunk B."/>
            <person name="Jeske O."/>
            <person name="Meyerdierks A."/>
            <person name="Storesund J.E."/>
            <person name="Kallscheuer N."/>
            <person name="Luecker S."/>
            <person name="Lage O.M."/>
            <person name="Pohl T."/>
            <person name="Merkel B.J."/>
            <person name="Hornburger P."/>
            <person name="Mueller R.-W."/>
            <person name="Bruemmer F."/>
            <person name="Labrenz M."/>
            <person name="Spormann A.M."/>
            <person name="Op den Camp H."/>
            <person name="Overmann J."/>
            <person name="Amann R."/>
            <person name="Jetten M.S.M."/>
            <person name="Mascher T."/>
            <person name="Medema M.H."/>
            <person name="Devos D.P."/>
            <person name="Kaster A.-K."/>
            <person name="Ovreas L."/>
            <person name="Rohde M."/>
            <person name="Galperin M.Y."/>
            <person name="Jogler C."/>
        </authorList>
    </citation>
    <scope>NUCLEOTIDE SEQUENCE [LARGE SCALE GENOMIC DNA]</scope>
    <source>
        <strain evidence="2 3">Q31a</strain>
    </source>
</reference>
<dbReference type="GO" id="GO:0030674">
    <property type="term" value="F:protein-macromolecule adaptor activity"/>
    <property type="evidence" value="ECO:0007669"/>
    <property type="project" value="InterPro"/>
</dbReference>
<keyword evidence="3" id="KW-1185">Reference proteome</keyword>
<organism evidence="2 3">
    <name type="scientific">Aureliella helgolandensis</name>
    <dbReference type="NCBI Taxonomy" id="2527968"/>
    <lineage>
        <taxon>Bacteria</taxon>
        <taxon>Pseudomonadati</taxon>
        <taxon>Planctomycetota</taxon>
        <taxon>Planctomycetia</taxon>
        <taxon>Pirellulales</taxon>
        <taxon>Pirellulaceae</taxon>
        <taxon>Aureliella</taxon>
    </lineage>
</organism>
<dbReference type="SUPFAM" id="SSF82171">
    <property type="entry name" value="DPP6 N-terminal domain-like"/>
    <property type="match status" value="1"/>
</dbReference>
<proteinExistence type="predicted"/>
<feature type="domain" description="SLA1 homology" evidence="1">
    <location>
        <begin position="91"/>
        <end position="146"/>
    </location>
</feature>
<accession>A0A518G4I3</accession>
<dbReference type="Proteomes" id="UP000318017">
    <property type="component" value="Chromosome"/>
</dbReference>
<dbReference type="Gene3D" id="2.130.10.10">
    <property type="entry name" value="YVTN repeat-like/Quinoprotein amine dehydrogenase"/>
    <property type="match status" value="1"/>
</dbReference>
<gene>
    <name evidence="2" type="ORF">Q31a_17970</name>
</gene>
<evidence type="ECO:0000313" key="2">
    <source>
        <dbReference type="EMBL" id="QDV23498.1"/>
    </source>
</evidence>
<protein>
    <recommendedName>
        <fullName evidence="1">SLA1 homology domain-containing protein</fullName>
    </recommendedName>
</protein>
<dbReference type="RefSeq" id="WP_145076480.1">
    <property type="nucleotide sequence ID" value="NZ_CP036298.1"/>
</dbReference>
<dbReference type="Gene3D" id="2.30.30.700">
    <property type="entry name" value="SLA1 homology domain 1"/>
    <property type="match status" value="1"/>
</dbReference>
<dbReference type="InterPro" id="IPR015943">
    <property type="entry name" value="WD40/YVTN_repeat-like_dom_sf"/>
</dbReference>
<dbReference type="GO" id="GO:0008092">
    <property type="term" value="F:cytoskeletal protein binding"/>
    <property type="evidence" value="ECO:0007669"/>
    <property type="project" value="InterPro"/>
</dbReference>
<sequence length="684" mass="75510">MHQLPQHYLLWLLVGLTSSTAAFGQSRSRRFREGEEVQYQSGNSWREGVVLQVQGKKVGVEYFLGNQTRQVVVDSGSDKLRYPWEEKVISPMRLWSDESKQFSVRAAVMAFKGKDVLLYKEEDGAELAVPIDKLSESDQTFLKMLKSKVGPEIAWLPDLTVFQQNATAFGAAVWNEAQDLSEIPPDAPPGFASMPMKGVAFPKAHFFESLVRLEPIGGADGWMVAGTMDSHGDQPSRVLWAALAQEKINRLQLLPSGERVAAVAPRNRSLLTTNKEGTRLTLWTADPTLEVPEARVSWKSEVERMHGSQGTLAVIVAPNRVLHQWGKQKFVVWDTDAHRELYRVEQESFFGAQLVLSPGKKYFALPEDERVRIIEAATGNTLAALPVEGGRTAGVGFNADGTRLAVLTRSQLAIWEVGSSLPPTRLRADGIGTPFSATVEWVDDTTLLIDREVLYDTRHQLPVWNYRIDTSQVQTDSWGAKTQTVMGDKLCYAVNIRGQQAQFVIGAVELPGPGVREAVEGLDPESLYIIRPGHAVGLSIQCGEYDTEVRNALMQQIEDNDWVYDANSTTILKAEMGRSKPQTVTYRSMIGRGGGEHSISVTPYFSKLEVMYGDVVAWQTGGGSGLPQTMFLKDGESAQQKADSMQKPMPQLFSTTDIPEKLFDPAKKKGIGSSVLGARGLVPQ</sequence>
<dbReference type="Pfam" id="PF03983">
    <property type="entry name" value="SHD1"/>
    <property type="match status" value="1"/>
</dbReference>
<dbReference type="EMBL" id="CP036298">
    <property type="protein sequence ID" value="QDV23498.1"/>
    <property type="molecule type" value="Genomic_DNA"/>
</dbReference>
<dbReference type="GO" id="GO:0042802">
    <property type="term" value="F:identical protein binding"/>
    <property type="evidence" value="ECO:0007669"/>
    <property type="project" value="InterPro"/>
</dbReference>
<name>A0A518G4I3_9BACT</name>